<reference evidence="1" key="1">
    <citation type="submission" date="2019-11" db="EMBL/GenBank/DDBJ databases">
        <authorList>
            <person name="Huang Y."/>
            <person name="Zhang J."/>
            <person name="Sun M."/>
        </authorList>
    </citation>
    <scope>NUCLEOTIDE SEQUENCE</scope>
    <source>
        <strain evidence="1">GD-2019</strain>
    </source>
</reference>
<sequence>MQERRRHSDSDDVNPLVTLCEREGFHPGTLVQGIANWMSDGSIVSPGWRDHLNTLYLVGDSESSADLFGQSLMRVFNFAMYAHINELDLYDLAKCRENVKFLYFPPLMTDQPFRHPLINEILKGRRLLLPEASGQTHEIREIKCVVRLKTLPAPHRIPTNAKQHFILRFSGKPIDFSWGATDFLNLYRRVRATEDGDRVCHNEYNCLCSRNDRDISCNNCSARNFDFMSFPE</sequence>
<dbReference type="EMBL" id="MN733730">
    <property type="protein sequence ID" value="QJC19245.1"/>
    <property type="molecule type" value="Genomic_DNA"/>
</dbReference>
<organism evidence="1">
    <name type="scientific">Duck adenovirus 4</name>
    <dbReference type="NCBI Taxonomy" id="2726020"/>
    <lineage>
        <taxon>Viruses</taxon>
        <taxon>Varidnaviria</taxon>
        <taxon>Bamfordvirae</taxon>
        <taxon>Preplasmiviricota</taxon>
        <taxon>Polisuviricotina</taxon>
        <taxon>Pharingeaviricetes</taxon>
        <taxon>Rowavirales</taxon>
        <taxon>Adenoviridae</taxon>
        <taxon>Aviadenovirus</taxon>
        <taxon>Aviadenovirus cairinae</taxon>
    </lineage>
</organism>
<accession>A0A6M3Q8Z6</accession>
<name>A0A6M3Q8Z6_9ADEN</name>
<protein>
    <submittedName>
        <fullName evidence="1">ORF12</fullName>
    </submittedName>
</protein>
<proteinExistence type="predicted"/>
<evidence type="ECO:0000313" key="1">
    <source>
        <dbReference type="EMBL" id="QJC19245.1"/>
    </source>
</evidence>